<dbReference type="GO" id="GO:0008757">
    <property type="term" value="F:S-adenosylmethionine-dependent methyltransferase activity"/>
    <property type="evidence" value="ECO:0007669"/>
    <property type="project" value="InterPro"/>
</dbReference>
<organism evidence="2 3">
    <name type="scientific">Sphingobacterium psychroaquaticum</name>
    <dbReference type="NCBI Taxonomy" id="561061"/>
    <lineage>
        <taxon>Bacteria</taxon>
        <taxon>Pseudomonadati</taxon>
        <taxon>Bacteroidota</taxon>
        <taxon>Sphingobacteriia</taxon>
        <taxon>Sphingobacteriales</taxon>
        <taxon>Sphingobacteriaceae</taxon>
        <taxon>Sphingobacterium</taxon>
    </lineage>
</organism>
<keyword evidence="2" id="KW-0489">Methyltransferase</keyword>
<dbReference type="OrthoDB" id="9770553at2"/>
<evidence type="ECO:0000313" key="2">
    <source>
        <dbReference type="EMBL" id="SMG08604.1"/>
    </source>
</evidence>
<accession>A0A1X7I2K5</accession>
<proteinExistence type="predicted"/>
<evidence type="ECO:0000259" key="1">
    <source>
        <dbReference type="Pfam" id="PF08241"/>
    </source>
</evidence>
<dbReference type="GO" id="GO:0032259">
    <property type="term" value="P:methylation"/>
    <property type="evidence" value="ECO:0007669"/>
    <property type="project" value="UniProtKB-KW"/>
</dbReference>
<dbReference type="InterPro" id="IPR029063">
    <property type="entry name" value="SAM-dependent_MTases_sf"/>
</dbReference>
<dbReference type="InterPro" id="IPR013216">
    <property type="entry name" value="Methyltransf_11"/>
</dbReference>
<dbReference type="CDD" id="cd02440">
    <property type="entry name" value="AdoMet_MTases"/>
    <property type="match status" value="1"/>
</dbReference>
<evidence type="ECO:0000313" key="3">
    <source>
        <dbReference type="Proteomes" id="UP000192980"/>
    </source>
</evidence>
<dbReference type="AlphaFoldDB" id="A0A1X7I2K5"/>
<dbReference type="Pfam" id="PF08241">
    <property type="entry name" value="Methyltransf_11"/>
    <property type="match status" value="1"/>
</dbReference>
<keyword evidence="2" id="KW-0808">Transferase</keyword>
<name>A0A1X7I2K5_9SPHI</name>
<feature type="domain" description="Methyltransferase type 11" evidence="1">
    <location>
        <begin position="53"/>
        <end position="152"/>
    </location>
</feature>
<sequence>MEDIDKLKEIADQLRMPTGKKGEEMALMMQTTNANMTQHAVAHLHVGDGDTVLELGHGNADHITPLLKKYSGTTYHGLEISDLMQQAAQHNNQLFVDQGRAQFTVYDGQTIPYATETFHKILTVNTIYFWKDPLNLLQELHRVLKLNGLLAITFGLKQFMSTLPFTAFGFQLYDAEDIEKLALHVGFHIQAVEEEIESVKSKTGELVNRRFATVLLRK</sequence>
<dbReference type="Proteomes" id="UP000192980">
    <property type="component" value="Unassembled WGS sequence"/>
</dbReference>
<dbReference type="STRING" id="561061.SAMN05660862_0388"/>
<gene>
    <name evidence="2" type="ORF">SAMN05660862_0388</name>
</gene>
<dbReference type="RefSeq" id="WP_085471272.1">
    <property type="nucleotide sequence ID" value="NZ_FXAU01000001.1"/>
</dbReference>
<reference evidence="2 3" key="1">
    <citation type="submission" date="2017-04" db="EMBL/GenBank/DDBJ databases">
        <authorList>
            <person name="Afonso C.L."/>
            <person name="Miller P.J."/>
            <person name="Scott M.A."/>
            <person name="Spackman E."/>
            <person name="Goraichik I."/>
            <person name="Dimitrov K.M."/>
            <person name="Suarez D.L."/>
            <person name="Swayne D.E."/>
        </authorList>
    </citation>
    <scope>NUCLEOTIDE SEQUENCE [LARGE SCALE GENOMIC DNA]</scope>
    <source>
        <strain evidence="2 3">DSM 22418</strain>
    </source>
</reference>
<keyword evidence="3" id="KW-1185">Reference proteome</keyword>
<dbReference type="Gene3D" id="3.40.50.150">
    <property type="entry name" value="Vaccinia Virus protein VP39"/>
    <property type="match status" value="1"/>
</dbReference>
<dbReference type="EMBL" id="FXAU01000001">
    <property type="protein sequence ID" value="SMG08604.1"/>
    <property type="molecule type" value="Genomic_DNA"/>
</dbReference>
<protein>
    <submittedName>
        <fullName evidence="2">Methyltransferase domain-containing protein</fullName>
    </submittedName>
</protein>
<dbReference type="SUPFAM" id="SSF53335">
    <property type="entry name" value="S-adenosyl-L-methionine-dependent methyltransferases"/>
    <property type="match status" value="1"/>
</dbReference>